<evidence type="ECO:0000256" key="2">
    <source>
        <dbReference type="ARBA" id="ARBA00022475"/>
    </source>
</evidence>
<accession>A0A520XDL8</accession>
<evidence type="ECO:0000256" key="3">
    <source>
        <dbReference type="ARBA" id="ARBA00022692"/>
    </source>
</evidence>
<evidence type="ECO:0000256" key="4">
    <source>
        <dbReference type="ARBA" id="ARBA00022989"/>
    </source>
</evidence>
<evidence type="ECO:0000256" key="1">
    <source>
        <dbReference type="ARBA" id="ARBA00004651"/>
    </source>
</evidence>
<gene>
    <name evidence="8" type="ORF">EVJ48_05065</name>
</gene>
<keyword evidence="3 6" id="KW-0812">Transmembrane</keyword>
<keyword evidence="2" id="KW-1003">Cell membrane</keyword>
<dbReference type="InterPro" id="IPR027417">
    <property type="entry name" value="P-loop_NTPase"/>
</dbReference>
<dbReference type="SUPFAM" id="SSF52540">
    <property type="entry name" value="P-loop containing nucleoside triphosphate hydrolases"/>
    <property type="match status" value="1"/>
</dbReference>
<sequence length="618" mass="70390">MDILFRYKGGKKRRRESFKMKNGEKNGAFIVKLSVSGGIFAIELVYLFLVSGFFFDEKISNYFAYFKGVKLAFIFIPLTTWFASSYTLTNIIFNKYLYLKPDDDKKNKNKLTGKKSKNTGAMIWPESPELQLVVGEIHEKNGNRKEKPDWLTIDAKGLYTGILVFGSTGTGKTTACAYPFLDQLAKYKNKSPEEKIGGLILDVKGDFWKEAVSILKRNERTEDIVIIEPGSGYYFNPIHYPHLDAKIIAERLYSVLENMNSNDGRQDSFWKDKSINLLANSIDIIRLCMDYATLSDIYEILSDENKLGNIIDYAKNLIKIKSNKTETYANELKLAVSYFSGADYAGLDERTKAIIKSESLRVCSDFIKPVFKDTFCAPQEKLNFPGFHEVVNSGKIVILNMPESKYGLTGKIIGIMMKLDYFRTVLNRVYKSVIDDKVNTKRPVLFICDEYQNYVTSGDIESDAEFFARCRQSKAINIVLTQSYSSLKLKLGSEEKLNSLIGNIRSTIWLALSDDYSREKASKICDKEYKLKITENITEQDDRAVFNPYIGKLLSDDNTISQGTTKTYEKMPSFDTDGFANLKLNQAVYRVYSGGEVKGPGVVYLHPIYRPKTKSYFD</sequence>
<feature type="domain" description="TraD/TraG TraM recognition site" evidence="7">
    <location>
        <begin position="443"/>
        <end position="529"/>
    </location>
</feature>
<dbReference type="AlphaFoldDB" id="A0A520XDL8"/>
<organism evidence="8 9">
    <name type="scientific">Candidatus Acidulodesulfobacterium acidiphilum</name>
    <dbReference type="NCBI Taxonomy" id="2597224"/>
    <lineage>
        <taxon>Bacteria</taxon>
        <taxon>Deltaproteobacteria</taxon>
        <taxon>Candidatus Acidulodesulfobacterales</taxon>
        <taxon>Candidatus Acidulodesulfobacterium</taxon>
    </lineage>
</organism>
<comment type="subcellular location">
    <subcellularLocation>
        <location evidence="1">Cell membrane</location>
        <topology evidence="1">Multi-pass membrane protein</topology>
    </subcellularLocation>
</comment>
<evidence type="ECO:0000256" key="5">
    <source>
        <dbReference type="ARBA" id="ARBA00023136"/>
    </source>
</evidence>
<evidence type="ECO:0000313" key="8">
    <source>
        <dbReference type="EMBL" id="RZV39299.1"/>
    </source>
</evidence>
<dbReference type="GO" id="GO:0005886">
    <property type="term" value="C:plasma membrane"/>
    <property type="evidence" value="ECO:0007669"/>
    <property type="project" value="UniProtKB-SubCell"/>
</dbReference>
<evidence type="ECO:0000259" key="7">
    <source>
        <dbReference type="Pfam" id="PF12696"/>
    </source>
</evidence>
<keyword evidence="5 6" id="KW-0472">Membrane</keyword>
<evidence type="ECO:0000256" key="6">
    <source>
        <dbReference type="SAM" id="Phobius"/>
    </source>
</evidence>
<name>A0A520XDL8_9DELT</name>
<dbReference type="Proteomes" id="UP000322454">
    <property type="component" value="Unassembled WGS sequence"/>
</dbReference>
<dbReference type="PANTHER" id="PTHR37937:SF1">
    <property type="entry name" value="CONJUGATIVE TRANSFER: DNA TRANSPORT"/>
    <property type="match status" value="1"/>
</dbReference>
<dbReference type="PANTHER" id="PTHR37937">
    <property type="entry name" value="CONJUGATIVE TRANSFER: DNA TRANSPORT"/>
    <property type="match status" value="1"/>
</dbReference>
<comment type="caution">
    <text evidence="8">The sequence shown here is derived from an EMBL/GenBank/DDBJ whole genome shotgun (WGS) entry which is preliminary data.</text>
</comment>
<dbReference type="EMBL" id="SHMQ01000011">
    <property type="protein sequence ID" value="RZV39299.1"/>
    <property type="molecule type" value="Genomic_DNA"/>
</dbReference>
<dbReference type="InterPro" id="IPR051539">
    <property type="entry name" value="T4SS-coupling_protein"/>
</dbReference>
<feature type="transmembrane region" description="Helical" evidence="6">
    <location>
        <begin position="71"/>
        <end position="93"/>
    </location>
</feature>
<dbReference type="Pfam" id="PF12696">
    <property type="entry name" value="TraG-D_C"/>
    <property type="match status" value="1"/>
</dbReference>
<dbReference type="InterPro" id="IPR032689">
    <property type="entry name" value="TraG-D_C"/>
</dbReference>
<dbReference type="Gene3D" id="3.40.50.300">
    <property type="entry name" value="P-loop containing nucleotide triphosphate hydrolases"/>
    <property type="match status" value="2"/>
</dbReference>
<reference evidence="8 9" key="1">
    <citation type="submission" date="2019-01" db="EMBL/GenBank/DDBJ databases">
        <title>Insights into ecological role of a new deltaproteobacterial order Candidatus Sinidesulfobacterales (Sva0485) by metagenomics and metatranscriptomics.</title>
        <authorList>
            <person name="Tan S."/>
            <person name="Liu J."/>
            <person name="Fang Y."/>
            <person name="Hedlund B."/>
            <person name="Lian Z.-H."/>
            <person name="Huang L.-Y."/>
            <person name="Li J.-T."/>
            <person name="Huang L.-N."/>
            <person name="Li W.-J."/>
            <person name="Jiang H.-C."/>
            <person name="Dong H.-L."/>
            <person name="Shu W.-S."/>
        </authorList>
    </citation>
    <scope>NUCLEOTIDE SEQUENCE [LARGE SCALE GENOMIC DNA]</scope>
    <source>
        <strain evidence="8">AP4</strain>
    </source>
</reference>
<protein>
    <recommendedName>
        <fullName evidence="7">TraD/TraG TraM recognition site domain-containing protein</fullName>
    </recommendedName>
</protein>
<keyword evidence="4 6" id="KW-1133">Transmembrane helix</keyword>
<evidence type="ECO:0000313" key="9">
    <source>
        <dbReference type="Proteomes" id="UP000322454"/>
    </source>
</evidence>
<feature type="transmembrane region" description="Helical" evidence="6">
    <location>
        <begin position="29"/>
        <end position="51"/>
    </location>
</feature>
<proteinExistence type="predicted"/>